<dbReference type="Proteomes" id="UP000317199">
    <property type="component" value="Chromosome"/>
</dbReference>
<dbReference type="InterPro" id="IPR035093">
    <property type="entry name" value="RelE/ParE_toxin_dom_sf"/>
</dbReference>
<dbReference type="Pfam" id="PF05016">
    <property type="entry name" value="ParE_toxin"/>
    <property type="match status" value="1"/>
</dbReference>
<dbReference type="EMBL" id="CP041242">
    <property type="protein sequence ID" value="QDH71462.1"/>
    <property type="molecule type" value="Genomic_DNA"/>
</dbReference>
<dbReference type="Gene3D" id="3.30.2310.20">
    <property type="entry name" value="RelE-like"/>
    <property type="match status" value="1"/>
</dbReference>
<keyword evidence="3" id="KW-1185">Reference proteome</keyword>
<keyword evidence="1" id="KW-1277">Toxin-antitoxin system</keyword>
<dbReference type="KEGG" id="lyj:FKV23_16205"/>
<protein>
    <submittedName>
        <fullName evidence="2">Type II toxin-antitoxin system RelE/ParE family toxin</fullName>
    </submittedName>
</protein>
<dbReference type="AlphaFoldDB" id="A0A514BVR9"/>
<organism evidence="2 3">
    <name type="scientific">Marilutibacter alkalisoli</name>
    <dbReference type="NCBI Taxonomy" id="2591633"/>
    <lineage>
        <taxon>Bacteria</taxon>
        <taxon>Pseudomonadati</taxon>
        <taxon>Pseudomonadota</taxon>
        <taxon>Gammaproteobacteria</taxon>
        <taxon>Lysobacterales</taxon>
        <taxon>Lysobacteraceae</taxon>
        <taxon>Marilutibacter</taxon>
    </lineage>
</organism>
<evidence type="ECO:0000256" key="1">
    <source>
        <dbReference type="ARBA" id="ARBA00022649"/>
    </source>
</evidence>
<gene>
    <name evidence="2" type="ORF">FKV23_16205</name>
</gene>
<evidence type="ECO:0000313" key="3">
    <source>
        <dbReference type="Proteomes" id="UP000317199"/>
    </source>
</evidence>
<reference evidence="2 3" key="1">
    <citation type="submission" date="2019-06" db="EMBL/GenBank/DDBJ databases">
        <title>Lysobacter alkalisoli sp. nov. isolated from saline-alkali soil.</title>
        <authorList>
            <person name="Sun J.-Q."/>
            <person name="Xu L."/>
        </authorList>
    </citation>
    <scope>NUCLEOTIDE SEQUENCE [LARGE SCALE GENOMIC DNA]</scope>
    <source>
        <strain evidence="2 3">SJ-36</strain>
    </source>
</reference>
<accession>A0A514BVR9</accession>
<evidence type="ECO:0000313" key="2">
    <source>
        <dbReference type="EMBL" id="QDH71462.1"/>
    </source>
</evidence>
<name>A0A514BVR9_9GAMM</name>
<dbReference type="InterPro" id="IPR007712">
    <property type="entry name" value="RelE/ParE_toxin"/>
</dbReference>
<sequence>MARRPSRTGQVLGADRLRSRHSPVIRRVVFEAPAQAEIVAAFEWYEQRSYGLGGDFLRAVAAAEEHLARSAESYPAVRGRFRRVLLRRFPYALHFEILDGEQVSVLACLHHRRSPERWPEG</sequence>
<proteinExistence type="predicted"/>
<dbReference type="OrthoDB" id="9809155at2"/>